<dbReference type="EMBL" id="CANHGI010000002">
    <property type="protein sequence ID" value="CAI5440559.1"/>
    <property type="molecule type" value="Genomic_DNA"/>
</dbReference>
<comment type="caution">
    <text evidence="7">The sequence shown here is derived from an EMBL/GenBank/DDBJ whole genome shotgun (WGS) entry which is preliminary data.</text>
</comment>
<comment type="similarity">
    <text evidence="2">Belongs to the nematode receptor-like protein sre family.</text>
</comment>
<keyword evidence="3 6" id="KW-0812">Transmembrane</keyword>
<gene>
    <name evidence="7" type="ORF">CAMP_LOCUS3196</name>
</gene>
<evidence type="ECO:0000256" key="6">
    <source>
        <dbReference type="SAM" id="Phobius"/>
    </source>
</evidence>
<dbReference type="OrthoDB" id="5854077at2759"/>
<evidence type="ECO:0000256" key="1">
    <source>
        <dbReference type="ARBA" id="ARBA00004141"/>
    </source>
</evidence>
<reference evidence="7" key="1">
    <citation type="submission" date="2022-11" db="EMBL/GenBank/DDBJ databases">
        <authorList>
            <person name="Kikuchi T."/>
        </authorList>
    </citation>
    <scope>NUCLEOTIDE SEQUENCE</scope>
    <source>
        <strain evidence="7">PS1010</strain>
    </source>
</reference>
<keyword evidence="8" id="KW-1185">Reference proteome</keyword>
<evidence type="ECO:0000313" key="8">
    <source>
        <dbReference type="Proteomes" id="UP001152747"/>
    </source>
</evidence>
<protein>
    <recommendedName>
        <fullName evidence="9">G protein-coupled receptor</fullName>
    </recommendedName>
</protein>
<dbReference type="AlphaFoldDB" id="A0A9P1MUH5"/>
<comment type="subcellular location">
    <subcellularLocation>
        <location evidence="1">Membrane</location>
        <topology evidence="1">Multi-pass membrane protein</topology>
    </subcellularLocation>
</comment>
<name>A0A9P1MUH5_9PELO</name>
<evidence type="ECO:0008006" key="9">
    <source>
        <dbReference type="Google" id="ProtNLM"/>
    </source>
</evidence>
<dbReference type="PANTHER" id="PTHR23128">
    <property type="entry name" value="SERPENTINE RECEPTOR, CLASS E (EPSILON)-RELATED"/>
    <property type="match status" value="1"/>
</dbReference>
<dbReference type="PANTHER" id="PTHR23128:SF132">
    <property type="entry name" value="SERPENTINE RECEPTOR, CLASS E (EPSILON)-RELATED"/>
    <property type="match status" value="1"/>
</dbReference>
<dbReference type="GO" id="GO:0007606">
    <property type="term" value="P:sensory perception of chemical stimulus"/>
    <property type="evidence" value="ECO:0007669"/>
    <property type="project" value="InterPro"/>
</dbReference>
<keyword evidence="5 6" id="KW-0472">Membrane</keyword>
<feature type="transmembrane region" description="Helical" evidence="6">
    <location>
        <begin position="114"/>
        <end position="135"/>
    </location>
</feature>
<evidence type="ECO:0000313" key="7">
    <source>
        <dbReference type="EMBL" id="CAI5440559.1"/>
    </source>
</evidence>
<organism evidence="7 8">
    <name type="scientific">Caenorhabditis angaria</name>
    <dbReference type="NCBI Taxonomy" id="860376"/>
    <lineage>
        <taxon>Eukaryota</taxon>
        <taxon>Metazoa</taxon>
        <taxon>Ecdysozoa</taxon>
        <taxon>Nematoda</taxon>
        <taxon>Chromadorea</taxon>
        <taxon>Rhabditida</taxon>
        <taxon>Rhabditina</taxon>
        <taxon>Rhabditomorpha</taxon>
        <taxon>Rhabditoidea</taxon>
        <taxon>Rhabditidae</taxon>
        <taxon>Peloderinae</taxon>
        <taxon>Caenorhabditis</taxon>
    </lineage>
</organism>
<feature type="transmembrane region" description="Helical" evidence="6">
    <location>
        <begin position="32"/>
        <end position="55"/>
    </location>
</feature>
<dbReference type="Proteomes" id="UP001152747">
    <property type="component" value="Unassembled WGS sequence"/>
</dbReference>
<dbReference type="InterPro" id="IPR004151">
    <property type="entry name" value="7TM_GPCR_serpentine_rcpt_Sre"/>
</dbReference>
<evidence type="ECO:0000256" key="2">
    <source>
        <dbReference type="ARBA" id="ARBA00006803"/>
    </source>
</evidence>
<evidence type="ECO:0000256" key="3">
    <source>
        <dbReference type="ARBA" id="ARBA00022692"/>
    </source>
</evidence>
<proteinExistence type="inferred from homology"/>
<accession>A0A9P1MUH5</accession>
<dbReference type="Pfam" id="PF03125">
    <property type="entry name" value="Sre"/>
    <property type="match status" value="1"/>
</dbReference>
<keyword evidence="4 6" id="KW-1133">Transmembrane helix</keyword>
<feature type="transmembrane region" description="Helical" evidence="6">
    <location>
        <begin position="147"/>
        <end position="170"/>
    </location>
</feature>
<evidence type="ECO:0000256" key="4">
    <source>
        <dbReference type="ARBA" id="ARBA00022989"/>
    </source>
</evidence>
<evidence type="ECO:0000256" key="5">
    <source>
        <dbReference type="ARBA" id="ARBA00023136"/>
    </source>
</evidence>
<sequence length="218" mass="25107">MVIVLVVPVVCFERFMATVLVQDYEKKRRPMIGILPILLTEFVGTILAILLTLTYITDQQLAAIVIFVQLISCAVFYLIRHVTKQLDRKCETNNQFYTLSIKYQIFETYRLMKLIQLLVSQVIILITILAFAVWLYSSQKLTTMQGIYMAIIVEAVAHINPIFICSSAMFSIPQWPQRILECLPGRTRASKISANILEKKLDPGARSQLYFEHLKNSW</sequence>
<dbReference type="GO" id="GO:0016020">
    <property type="term" value="C:membrane"/>
    <property type="evidence" value="ECO:0007669"/>
    <property type="project" value="UniProtKB-SubCell"/>
</dbReference>
<feature type="transmembrane region" description="Helical" evidence="6">
    <location>
        <begin position="61"/>
        <end position="79"/>
    </location>
</feature>